<dbReference type="GeneID" id="16996172"/>
<dbReference type="EMBL" id="AP006498">
    <property type="protein sequence ID" value="BAM81862.1"/>
    <property type="molecule type" value="Genomic_DNA"/>
</dbReference>
<reference evidence="5 6" key="2">
    <citation type="journal article" date="2007" name="BMC Biol.">
        <title>A 100%-complete sequence reveals unusually simple genomic features in the hot-spring red alga Cyanidioschyzon merolae.</title>
        <authorList>
            <person name="Nozaki H."/>
            <person name="Takano H."/>
            <person name="Misumi O."/>
            <person name="Terasawa K."/>
            <person name="Matsuzaki M."/>
            <person name="Maruyama S."/>
            <person name="Nishida K."/>
            <person name="Yagisawa F."/>
            <person name="Yoshida Y."/>
            <person name="Fujiwara T."/>
            <person name="Takio S."/>
            <person name="Tamura K."/>
            <person name="Chung S.J."/>
            <person name="Nakamura S."/>
            <person name="Kuroiwa H."/>
            <person name="Tanaka K."/>
            <person name="Sato N."/>
            <person name="Kuroiwa T."/>
        </authorList>
    </citation>
    <scope>NUCLEOTIDE SEQUENCE [LARGE SCALE GENOMIC DNA]</scope>
    <source>
        <strain evidence="5 6">10D</strain>
    </source>
</reference>
<dbReference type="GO" id="GO:0005634">
    <property type="term" value="C:nucleus"/>
    <property type="evidence" value="ECO:0007669"/>
    <property type="project" value="TreeGrafter"/>
</dbReference>
<dbReference type="Pfam" id="PF04670">
    <property type="entry name" value="Gtr1_RagA"/>
    <property type="match status" value="1"/>
</dbReference>
<keyword evidence="2" id="KW-0547">Nucleotide-binding</keyword>
<dbReference type="GO" id="GO:0005525">
    <property type="term" value="F:GTP binding"/>
    <property type="evidence" value="ECO:0007669"/>
    <property type="project" value="UniProtKB-KW"/>
</dbReference>
<accession>M1VFT7</accession>
<dbReference type="GO" id="GO:0005764">
    <property type="term" value="C:lysosome"/>
    <property type="evidence" value="ECO:0007669"/>
    <property type="project" value="TreeGrafter"/>
</dbReference>
<organism evidence="5 6">
    <name type="scientific">Cyanidioschyzon merolae (strain NIES-3377 / 10D)</name>
    <name type="common">Unicellular red alga</name>
    <dbReference type="NCBI Taxonomy" id="280699"/>
    <lineage>
        <taxon>Eukaryota</taxon>
        <taxon>Rhodophyta</taxon>
        <taxon>Bangiophyceae</taxon>
        <taxon>Cyanidiales</taxon>
        <taxon>Cyanidiaceae</taxon>
        <taxon>Cyanidioschyzon</taxon>
    </lineage>
</organism>
<dbReference type="PANTHER" id="PTHR11259:SF1">
    <property type="entry name" value="RAS-RELATED GTP-BINDING PROTEIN"/>
    <property type="match status" value="1"/>
</dbReference>
<dbReference type="SUPFAM" id="SSF52540">
    <property type="entry name" value="P-loop containing nucleoside triphosphate hydrolases"/>
    <property type="match status" value="1"/>
</dbReference>
<dbReference type="GO" id="GO:0009267">
    <property type="term" value="P:cellular response to starvation"/>
    <property type="evidence" value="ECO:0007669"/>
    <property type="project" value="TreeGrafter"/>
</dbReference>
<sequence length="425" mass="46911">MSLGSAGRPDSREKVSQIEGSAILLVGARGAGKRTIRSILLGAPSASAVDSPVQSGQLSSLRLFGSVVLCLLDLELPISVETASQLRGFLRTGRVLSLVFIVDVSSSEGASADRNWIRAVTELTVAKNLPALQRYIILHKTDMLPDGSAAAQLRRQARVCCEAGYLDSSRCFRTSIWDSSLYHAWSTIARSLVPDIAQVQEALQALSRDPSVRRIVLLESTSLLVLGYAGAPLYGRPSLETEPKAASSPVSRWLAWFGSSETLPRGQPQAGSERPAEELADPTQSTKQRSRWPWRKLERWSSAPLLDRSELVAISEPFRLKDAEAFEKMSLILKRLKLACMRTGTMFQMLRVRKQHGDALLEAFTPHTLILVHLRASENREQEQKRILSAMRETLKPAYRSIAKLEHTAEDVPWSLSDSSRIGAF</sequence>
<dbReference type="KEGG" id="cme:CYME_CMP251C"/>
<reference evidence="5 6" key="1">
    <citation type="journal article" date="2004" name="Nature">
        <title>Genome sequence of the ultrasmall unicellular red alga Cyanidioschyzon merolae 10D.</title>
        <authorList>
            <person name="Matsuzaki M."/>
            <person name="Misumi O."/>
            <person name="Shin-i T."/>
            <person name="Maruyama S."/>
            <person name="Takahara M."/>
            <person name="Miyagishima S."/>
            <person name="Mori T."/>
            <person name="Nishida K."/>
            <person name="Yagisawa F."/>
            <person name="Nishida K."/>
            <person name="Yoshida Y."/>
            <person name="Nishimura Y."/>
            <person name="Nakao S."/>
            <person name="Kobayashi T."/>
            <person name="Momoyama Y."/>
            <person name="Higashiyama T."/>
            <person name="Minoda A."/>
            <person name="Sano M."/>
            <person name="Nomoto H."/>
            <person name="Oishi K."/>
            <person name="Hayashi H."/>
            <person name="Ohta F."/>
            <person name="Nishizaka S."/>
            <person name="Haga S."/>
            <person name="Miura S."/>
            <person name="Morishita T."/>
            <person name="Kabeya Y."/>
            <person name="Terasawa K."/>
            <person name="Suzuki Y."/>
            <person name="Ishii Y."/>
            <person name="Asakawa S."/>
            <person name="Takano H."/>
            <person name="Ohta N."/>
            <person name="Kuroiwa H."/>
            <person name="Tanaka K."/>
            <person name="Shimizu N."/>
            <person name="Sugano S."/>
            <person name="Sato N."/>
            <person name="Nozaki H."/>
            <person name="Ogasawara N."/>
            <person name="Kohara Y."/>
            <person name="Kuroiwa T."/>
        </authorList>
    </citation>
    <scope>NUCLEOTIDE SEQUENCE [LARGE SCALE GENOMIC DNA]</scope>
    <source>
        <strain evidence="5 6">10D</strain>
    </source>
</reference>
<dbReference type="InterPro" id="IPR006762">
    <property type="entry name" value="Gtr1_RagA"/>
</dbReference>
<dbReference type="InterPro" id="IPR027417">
    <property type="entry name" value="P-loop_NTPase"/>
</dbReference>
<dbReference type="GO" id="GO:0003924">
    <property type="term" value="F:GTPase activity"/>
    <property type="evidence" value="ECO:0007669"/>
    <property type="project" value="TreeGrafter"/>
</dbReference>
<dbReference type="GO" id="GO:1990131">
    <property type="term" value="C:Gtr1-Gtr2 GTPase complex"/>
    <property type="evidence" value="ECO:0007669"/>
    <property type="project" value="TreeGrafter"/>
</dbReference>
<evidence type="ECO:0000256" key="1">
    <source>
        <dbReference type="ARBA" id="ARBA00007756"/>
    </source>
</evidence>
<gene>
    <name evidence="5" type="ORF">CYME_CMP251C</name>
</gene>
<dbReference type="Gramene" id="CMP251CT">
    <property type="protein sequence ID" value="CMP251CT"/>
    <property type="gene ID" value="CMP251C"/>
</dbReference>
<dbReference type="PANTHER" id="PTHR11259">
    <property type="entry name" value="RAS-RELATED GTP BINDING RAG/GTR YEAST"/>
    <property type="match status" value="1"/>
</dbReference>
<dbReference type="Gene3D" id="3.40.50.300">
    <property type="entry name" value="P-loop containing nucleotide triphosphate hydrolases"/>
    <property type="match status" value="1"/>
</dbReference>
<dbReference type="OMA" id="LIPNMQD"/>
<dbReference type="eggNOG" id="KOG3886">
    <property type="taxonomic scope" value="Eukaryota"/>
</dbReference>
<keyword evidence="3" id="KW-0342">GTP-binding</keyword>
<dbReference type="STRING" id="280699.M1VFT7"/>
<evidence type="ECO:0000256" key="3">
    <source>
        <dbReference type="ARBA" id="ARBA00023134"/>
    </source>
</evidence>
<evidence type="ECO:0000313" key="6">
    <source>
        <dbReference type="Proteomes" id="UP000007014"/>
    </source>
</evidence>
<keyword evidence="6" id="KW-1185">Reference proteome</keyword>
<dbReference type="Gene3D" id="3.30.450.190">
    <property type="match status" value="1"/>
</dbReference>
<name>M1VFT7_CYAM1</name>
<dbReference type="HOGENOM" id="CLU_646204_0_0_1"/>
<comment type="similarity">
    <text evidence="1">Belongs to the GTR/RAG GTP-binding protein family.</text>
</comment>
<dbReference type="OrthoDB" id="10020193at2759"/>
<dbReference type="Proteomes" id="UP000007014">
    <property type="component" value="Chromosome 16"/>
</dbReference>
<evidence type="ECO:0000313" key="5">
    <source>
        <dbReference type="EMBL" id="BAM81862.1"/>
    </source>
</evidence>
<dbReference type="GO" id="GO:1904263">
    <property type="term" value="P:positive regulation of TORC1 signaling"/>
    <property type="evidence" value="ECO:0007669"/>
    <property type="project" value="TreeGrafter"/>
</dbReference>
<dbReference type="AlphaFoldDB" id="M1VFT7"/>
<evidence type="ECO:0000256" key="4">
    <source>
        <dbReference type="SAM" id="MobiDB-lite"/>
    </source>
</evidence>
<proteinExistence type="inferred from homology"/>
<dbReference type="RefSeq" id="XP_005537898.1">
    <property type="nucleotide sequence ID" value="XM_005537841.1"/>
</dbReference>
<evidence type="ECO:0000256" key="2">
    <source>
        <dbReference type="ARBA" id="ARBA00022741"/>
    </source>
</evidence>
<feature type="region of interest" description="Disordered" evidence="4">
    <location>
        <begin position="261"/>
        <end position="290"/>
    </location>
</feature>
<dbReference type="GO" id="GO:0010507">
    <property type="term" value="P:negative regulation of autophagy"/>
    <property type="evidence" value="ECO:0007669"/>
    <property type="project" value="TreeGrafter"/>
</dbReference>
<protein>
    <submittedName>
        <fullName evidence="5">Similar to Ras-related GTP-binding protein ragA</fullName>
    </submittedName>
</protein>